<dbReference type="Proteomes" id="UP001283361">
    <property type="component" value="Unassembled WGS sequence"/>
</dbReference>
<sequence length="200" mass="22582">MELTKSARFKSVSLPFAASCTSMEVGAGAGSNQSTFPAVPLELGRAHPRTTRRGRRKGRKCSCLPHNFVPLYQHRDTHSKYPVTRVTRAIQNNFRCDNYFDNIGDKLKGQVRPPAEPDQYLYKRFSNSRCTSQRLAGGLALGHQKLQCLSVRAEVSLHEETSTLSTQQRRHNRFRASKTELRVRHSLGVSTTWPVEPVES</sequence>
<keyword evidence="2" id="KW-1185">Reference proteome</keyword>
<gene>
    <name evidence="1" type="ORF">RRG08_007926</name>
</gene>
<protein>
    <submittedName>
        <fullName evidence="1">Uncharacterized protein</fullName>
    </submittedName>
</protein>
<proteinExistence type="predicted"/>
<comment type="caution">
    <text evidence="1">The sequence shown here is derived from an EMBL/GenBank/DDBJ whole genome shotgun (WGS) entry which is preliminary data.</text>
</comment>
<organism evidence="1 2">
    <name type="scientific">Elysia crispata</name>
    <name type="common">lettuce slug</name>
    <dbReference type="NCBI Taxonomy" id="231223"/>
    <lineage>
        <taxon>Eukaryota</taxon>
        <taxon>Metazoa</taxon>
        <taxon>Spiralia</taxon>
        <taxon>Lophotrochozoa</taxon>
        <taxon>Mollusca</taxon>
        <taxon>Gastropoda</taxon>
        <taxon>Heterobranchia</taxon>
        <taxon>Euthyneura</taxon>
        <taxon>Panpulmonata</taxon>
        <taxon>Sacoglossa</taxon>
        <taxon>Placobranchoidea</taxon>
        <taxon>Plakobranchidae</taxon>
        <taxon>Elysia</taxon>
    </lineage>
</organism>
<dbReference type="AlphaFoldDB" id="A0AAE0ZQB7"/>
<reference evidence="1" key="1">
    <citation type="journal article" date="2023" name="G3 (Bethesda)">
        <title>A reference genome for the long-term kleptoplast-retaining sea slug Elysia crispata morphotype clarki.</title>
        <authorList>
            <person name="Eastman K.E."/>
            <person name="Pendleton A.L."/>
            <person name="Shaikh M.A."/>
            <person name="Suttiyut T."/>
            <person name="Ogas R."/>
            <person name="Tomko P."/>
            <person name="Gavelis G."/>
            <person name="Widhalm J.R."/>
            <person name="Wisecaver J.H."/>
        </authorList>
    </citation>
    <scope>NUCLEOTIDE SEQUENCE</scope>
    <source>
        <strain evidence="1">ECLA1</strain>
    </source>
</reference>
<evidence type="ECO:0000313" key="1">
    <source>
        <dbReference type="EMBL" id="KAK3773437.1"/>
    </source>
</evidence>
<dbReference type="EMBL" id="JAWDGP010003536">
    <property type="protein sequence ID" value="KAK3773437.1"/>
    <property type="molecule type" value="Genomic_DNA"/>
</dbReference>
<name>A0AAE0ZQB7_9GAST</name>
<accession>A0AAE0ZQB7</accession>
<evidence type="ECO:0000313" key="2">
    <source>
        <dbReference type="Proteomes" id="UP001283361"/>
    </source>
</evidence>